<dbReference type="InterPro" id="IPR036291">
    <property type="entry name" value="NAD(P)-bd_dom_sf"/>
</dbReference>
<gene>
    <name evidence="7" type="ORF">PUMCH_000424</name>
</gene>
<evidence type="ECO:0000259" key="6">
    <source>
        <dbReference type="Pfam" id="PF08546"/>
    </source>
</evidence>
<dbReference type="InterPro" id="IPR013752">
    <property type="entry name" value="KPA_reductase"/>
</dbReference>
<dbReference type="AlphaFoldDB" id="A0AAX4H4T0"/>
<dbReference type="Pfam" id="PF08546">
    <property type="entry name" value="ApbA_C"/>
    <property type="match status" value="1"/>
</dbReference>
<evidence type="ECO:0000259" key="5">
    <source>
        <dbReference type="Pfam" id="PF02558"/>
    </source>
</evidence>
<comment type="catalytic activity">
    <reaction evidence="4">
        <text>(R)-pantoate + NADP(+) = 2-dehydropantoate + NADPH + H(+)</text>
        <dbReference type="Rhea" id="RHEA:16233"/>
        <dbReference type="ChEBI" id="CHEBI:11561"/>
        <dbReference type="ChEBI" id="CHEBI:15378"/>
        <dbReference type="ChEBI" id="CHEBI:15980"/>
        <dbReference type="ChEBI" id="CHEBI:57783"/>
        <dbReference type="ChEBI" id="CHEBI:58349"/>
        <dbReference type="EC" id="1.1.1.169"/>
    </reaction>
</comment>
<dbReference type="FunFam" id="1.10.1040.10:FF:000017">
    <property type="entry name" value="2-dehydropantoate 2-reductase"/>
    <property type="match status" value="1"/>
</dbReference>
<feature type="domain" description="Ketopantoate reductase C-terminal" evidence="6">
    <location>
        <begin position="192"/>
        <end position="311"/>
    </location>
</feature>
<dbReference type="InterPro" id="IPR013332">
    <property type="entry name" value="KPR_N"/>
</dbReference>
<evidence type="ECO:0000256" key="1">
    <source>
        <dbReference type="ARBA" id="ARBA00007870"/>
    </source>
</evidence>
<dbReference type="Pfam" id="PF02558">
    <property type="entry name" value="ApbA"/>
    <property type="match status" value="1"/>
</dbReference>
<dbReference type="SUPFAM" id="SSF51735">
    <property type="entry name" value="NAD(P)-binding Rossmann-fold domains"/>
    <property type="match status" value="1"/>
</dbReference>
<keyword evidence="2 4" id="KW-0521">NADP</keyword>
<evidence type="ECO:0000256" key="4">
    <source>
        <dbReference type="RuleBase" id="RU362068"/>
    </source>
</evidence>
<evidence type="ECO:0000256" key="3">
    <source>
        <dbReference type="ARBA" id="ARBA00023002"/>
    </source>
</evidence>
<dbReference type="InterPro" id="IPR003710">
    <property type="entry name" value="ApbA"/>
</dbReference>
<evidence type="ECO:0000313" key="8">
    <source>
        <dbReference type="Proteomes" id="UP001338582"/>
    </source>
</evidence>
<dbReference type="GeneID" id="88171493"/>
<dbReference type="GO" id="GO:0005737">
    <property type="term" value="C:cytoplasm"/>
    <property type="evidence" value="ECO:0007669"/>
    <property type="project" value="TreeGrafter"/>
</dbReference>
<dbReference type="EC" id="1.1.1.169" evidence="4"/>
<dbReference type="InterPro" id="IPR008927">
    <property type="entry name" value="6-PGluconate_DH-like_C_sf"/>
</dbReference>
<sequence length="336" mass="37037">MYKILIVGSGGVGVMAAYALDLSPLAEVTVVVRSDYDIVQERGYKIESVDYGKIEKYTPSHVVKTVSEAAKFGPFDYVVVSTKNTPDIFKTEDLVDAVVTPEKTTIVLLQNGIHIGEPFIEKYPGNIVLSGVSMISSTNYNADITHTSQDSLAIGYFNNENIATQAQKDSAMSFIECYHNGKNHCYYDENVNFTRWRKLVYNATLNPICALTGVDVGRLEIFGGNDTLVRAAMKEVYAVAASDGVDLPTEVADIMLASDDGVYYAPSMLVDIIKGNYIEVEVIVGNTVRVAQKNGVEAPMLSLIYHLLQVVQKKTMELKGRIVLPEQRPDHSFKLE</sequence>
<keyword evidence="3 4" id="KW-0560">Oxidoreductase</keyword>
<dbReference type="Proteomes" id="UP001338582">
    <property type="component" value="Chromosome 1"/>
</dbReference>
<dbReference type="RefSeq" id="XP_062875583.1">
    <property type="nucleotide sequence ID" value="XM_063019513.1"/>
</dbReference>
<evidence type="ECO:0000256" key="2">
    <source>
        <dbReference type="ARBA" id="ARBA00022857"/>
    </source>
</evidence>
<dbReference type="SUPFAM" id="SSF48179">
    <property type="entry name" value="6-phosphogluconate dehydrogenase C-terminal domain-like"/>
    <property type="match status" value="1"/>
</dbReference>
<keyword evidence="8" id="KW-1185">Reference proteome</keyword>
<name>A0AAX4H4T0_9ASCO</name>
<dbReference type="Gene3D" id="3.40.50.720">
    <property type="entry name" value="NAD(P)-binding Rossmann-like Domain"/>
    <property type="match status" value="1"/>
</dbReference>
<accession>A0AAX4H4T0</accession>
<comment type="function">
    <text evidence="4">Catalyzes the NADPH-dependent reduction of ketopantoate into pantoic acid.</text>
</comment>
<dbReference type="GO" id="GO:0015940">
    <property type="term" value="P:pantothenate biosynthetic process"/>
    <property type="evidence" value="ECO:0007669"/>
    <property type="project" value="InterPro"/>
</dbReference>
<dbReference type="EMBL" id="CP138894">
    <property type="protein sequence ID" value="WPK23196.1"/>
    <property type="molecule type" value="Genomic_DNA"/>
</dbReference>
<feature type="domain" description="Ketopantoate reductase N-terminal" evidence="5">
    <location>
        <begin position="4"/>
        <end position="158"/>
    </location>
</feature>
<dbReference type="NCBIfam" id="TIGR00745">
    <property type="entry name" value="apbA_panE"/>
    <property type="match status" value="1"/>
</dbReference>
<proteinExistence type="inferred from homology"/>
<comment type="similarity">
    <text evidence="1 4">Belongs to the ketopantoate reductase family.</text>
</comment>
<protein>
    <recommendedName>
        <fullName evidence="4">2-dehydropantoate 2-reductase</fullName>
        <ecNumber evidence="4">1.1.1.169</ecNumber>
    </recommendedName>
    <alternativeName>
        <fullName evidence="4">Ketopantoate reductase</fullName>
    </alternativeName>
</protein>
<dbReference type="KEGG" id="asau:88171493"/>
<dbReference type="PANTHER" id="PTHR21708">
    <property type="entry name" value="PROBABLE 2-DEHYDROPANTOATE 2-REDUCTASE"/>
    <property type="match status" value="1"/>
</dbReference>
<dbReference type="InterPro" id="IPR051402">
    <property type="entry name" value="KPR-Related"/>
</dbReference>
<reference evidence="7 8" key="1">
    <citation type="submission" date="2023-10" db="EMBL/GenBank/DDBJ databases">
        <title>Draft Genome Sequence of Candida saopaulonensis from a very Premature Infant with Sepsis.</title>
        <authorList>
            <person name="Ning Y."/>
            <person name="Dai R."/>
            <person name="Xiao M."/>
            <person name="Xu Y."/>
            <person name="Yan Q."/>
            <person name="Zhang L."/>
        </authorList>
    </citation>
    <scope>NUCLEOTIDE SEQUENCE [LARGE SCALE GENOMIC DNA]</scope>
    <source>
        <strain evidence="7 8">19XY460</strain>
    </source>
</reference>
<evidence type="ECO:0000313" key="7">
    <source>
        <dbReference type="EMBL" id="WPK23196.1"/>
    </source>
</evidence>
<dbReference type="PANTHER" id="PTHR21708:SF30">
    <property type="entry name" value="2-DEHYDROPANTOATE 2-REDUCTASE-RELATED"/>
    <property type="match status" value="1"/>
</dbReference>
<dbReference type="InterPro" id="IPR013328">
    <property type="entry name" value="6PGD_dom2"/>
</dbReference>
<organism evidence="7 8">
    <name type="scientific">Australozyma saopauloensis</name>
    <dbReference type="NCBI Taxonomy" id="291208"/>
    <lineage>
        <taxon>Eukaryota</taxon>
        <taxon>Fungi</taxon>
        <taxon>Dikarya</taxon>
        <taxon>Ascomycota</taxon>
        <taxon>Saccharomycotina</taxon>
        <taxon>Pichiomycetes</taxon>
        <taxon>Metschnikowiaceae</taxon>
        <taxon>Australozyma</taxon>
    </lineage>
</organism>
<dbReference type="Gene3D" id="1.10.1040.10">
    <property type="entry name" value="N-(1-d-carboxylethyl)-l-norvaline Dehydrogenase, domain 2"/>
    <property type="match status" value="1"/>
</dbReference>
<dbReference type="GO" id="GO:0008677">
    <property type="term" value="F:2-dehydropantoate 2-reductase activity"/>
    <property type="evidence" value="ECO:0007669"/>
    <property type="project" value="UniProtKB-EC"/>
</dbReference>